<protein>
    <submittedName>
        <fullName evidence="1">Uncharacterized protein</fullName>
    </submittedName>
</protein>
<dbReference type="AlphaFoldDB" id="A0A1Y2LBE5"/>
<organism evidence="1 2">
    <name type="scientific">Thalassospira alkalitolerans</name>
    <dbReference type="NCBI Taxonomy" id="1293890"/>
    <lineage>
        <taxon>Bacteria</taxon>
        <taxon>Pseudomonadati</taxon>
        <taxon>Pseudomonadota</taxon>
        <taxon>Alphaproteobacteria</taxon>
        <taxon>Rhodospirillales</taxon>
        <taxon>Thalassospiraceae</taxon>
        <taxon>Thalassospira</taxon>
    </lineage>
</organism>
<comment type="caution">
    <text evidence="1">The sequence shown here is derived from an EMBL/GenBank/DDBJ whole genome shotgun (WGS) entry which is preliminary data.</text>
</comment>
<dbReference type="EMBL" id="JFKB01000006">
    <property type="protein sequence ID" value="OSQ48000.1"/>
    <property type="molecule type" value="Genomic_DNA"/>
</dbReference>
<evidence type="ECO:0000313" key="2">
    <source>
        <dbReference type="Proteomes" id="UP000193396"/>
    </source>
</evidence>
<keyword evidence="2" id="KW-1185">Reference proteome</keyword>
<gene>
    <name evidence="1" type="ORF">TALK_10385</name>
</gene>
<accession>A0A1Y2LBE5</accession>
<evidence type="ECO:0000313" key="1">
    <source>
        <dbReference type="EMBL" id="OSQ48000.1"/>
    </source>
</evidence>
<proteinExistence type="predicted"/>
<sequence>MLSLRDVIDFASMSEDLAQELTRQNIGLPDLGAVVAGLSDIANGTVSGCSAAPCAAACITNDMDVE</sequence>
<dbReference type="RefSeq" id="WP_085618539.1">
    <property type="nucleotide sequence ID" value="NZ_CAXBPE010000017.1"/>
</dbReference>
<name>A0A1Y2LBE5_9PROT</name>
<dbReference type="Proteomes" id="UP000193396">
    <property type="component" value="Unassembled WGS sequence"/>
</dbReference>
<dbReference type="OrthoDB" id="7363472at2"/>
<reference evidence="1 2" key="1">
    <citation type="submission" date="2014-03" db="EMBL/GenBank/DDBJ databases">
        <title>The draft genome sequence of Thalassospira alkalitolerans JCM 18968.</title>
        <authorList>
            <person name="Lai Q."/>
            <person name="Shao Z."/>
        </authorList>
    </citation>
    <scope>NUCLEOTIDE SEQUENCE [LARGE SCALE GENOMIC DNA]</scope>
    <source>
        <strain evidence="1 2">JCM 18968</strain>
    </source>
</reference>